<evidence type="ECO:0000256" key="1">
    <source>
        <dbReference type="ARBA" id="ARBA00001964"/>
    </source>
</evidence>
<dbReference type="SUPFAM" id="SSF52518">
    <property type="entry name" value="Thiamin diphosphate-binding fold (THDP-binding)"/>
    <property type="match status" value="1"/>
</dbReference>
<comment type="cofactor">
    <cofactor evidence="1">
        <name>thiamine diphosphate</name>
        <dbReference type="ChEBI" id="CHEBI:58937"/>
    </cofactor>
</comment>
<protein>
    <submittedName>
        <fullName evidence="5">Transketolase</fullName>
    </submittedName>
</protein>
<dbReference type="CDD" id="cd02012">
    <property type="entry name" value="TPP_TK"/>
    <property type="match status" value="1"/>
</dbReference>
<dbReference type="Gene3D" id="3.40.50.970">
    <property type="match status" value="1"/>
</dbReference>
<evidence type="ECO:0000256" key="3">
    <source>
        <dbReference type="ARBA" id="ARBA00023052"/>
    </source>
</evidence>
<dbReference type="RefSeq" id="WP_352065788.1">
    <property type="nucleotide sequence ID" value="NZ_JBEPAZ010000069.1"/>
</dbReference>
<accession>A0ABV1UJB8</accession>
<dbReference type="Pfam" id="PF00456">
    <property type="entry name" value="Transketolase_N"/>
    <property type="match status" value="1"/>
</dbReference>
<proteinExistence type="inferred from homology"/>
<keyword evidence="3" id="KW-0786">Thiamine pyrophosphate</keyword>
<evidence type="ECO:0000259" key="4">
    <source>
        <dbReference type="Pfam" id="PF00456"/>
    </source>
</evidence>
<dbReference type="EMBL" id="JBEPAZ010000069">
    <property type="protein sequence ID" value="MER6433775.1"/>
    <property type="molecule type" value="Genomic_DNA"/>
</dbReference>
<evidence type="ECO:0000313" key="6">
    <source>
        <dbReference type="Proteomes" id="UP001470023"/>
    </source>
</evidence>
<feature type="domain" description="Transketolase N-terminal" evidence="4">
    <location>
        <begin position="39"/>
        <end position="277"/>
    </location>
</feature>
<dbReference type="InterPro" id="IPR029061">
    <property type="entry name" value="THDP-binding"/>
</dbReference>
<keyword evidence="6" id="KW-1185">Reference proteome</keyword>
<dbReference type="PANTHER" id="PTHR47514">
    <property type="entry name" value="TRANSKETOLASE N-TERMINAL SECTION-RELATED"/>
    <property type="match status" value="1"/>
</dbReference>
<sequence>MTELHRQATSRHCPPDALALRARRARRRLLQYAAFTPIHVGSSLSVTDILTVLYGGINLVAVRHAFPGRDRVILSKGHAVWALYAVLAEVGLMRFPQAGVMPGHPAEGTTGVDAGTGALGHGLSIGAGLAEAARLSRSDQRTFVVLGDGELNEGSVWEAAMFAAHRRLSSLTAIVDVNGMQQEGATHSVLDMAPLDHKWRAFGWDVRTVNGHDTAALQRTLFGAQDSHDRPSVVLAHTVKGKGVPFMENSAQWHYGTVSPEQLSVALEALGSEPGDAQPVSAQEEQAC</sequence>
<reference evidence="5 6" key="1">
    <citation type="submission" date="2024-06" db="EMBL/GenBank/DDBJ databases">
        <title>The Natural Products Discovery Center: Release of the First 8490 Sequenced Strains for Exploring Actinobacteria Biosynthetic Diversity.</title>
        <authorList>
            <person name="Kalkreuter E."/>
            <person name="Kautsar S.A."/>
            <person name="Yang D."/>
            <person name="Bader C.D."/>
            <person name="Teijaro C.N."/>
            <person name="Fluegel L."/>
            <person name="Davis C.M."/>
            <person name="Simpson J.R."/>
            <person name="Lauterbach L."/>
            <person name="Steele A.D."/>
            <person name="Gui C."/>
            <person name="Meng S."/>
            <person name="Li G."/>
            <person name="Viehrig K."/>
            <person name="Ye F."/>
            <person name="Su P."/>
            <person name="Kiefer A.F."/>
            <person name="Nichols A."/>
            <person name="Cepeda A.J."/>
            <person name="Yan W."/>
            <person name="Fan B."/>
            <person name="Jiang Y."/>
            <person name="Adhikari A."/>
            <person name="Zheng C.-J."/>
            <person name="Schuster L."/>
            <person name="Cowan T.M."/>
            <person name="Smanski M.J."/>
            <person name="Chevrette M.G."/>
            <person name="De Carvalho L.P.S."/>
            <person name="Shen B."/>
        </authorList>
    </citation>
    <scope>NUCLEOTIDE SEQUENCE [LARGE SCALE GENOMIC DNA]</scope>
    <source>
        <strain evidence="5 6">NPDC001166</strain>
    </source>
</reference>
<comment type="caution">
    <text evidence="5">The sequence shown here is derived from an EMBL/GenBank/DDBJ whole genome shotgun (WGS) entry which is preliminary data.</text>
</comment>
<evidence type="ECO:0000256" key="2">
    <source>
        <dbReference type="ARBA" id="ARBA00007131"/>
    </source>
</evidence>
<name>A0ABV1UJB8_9ACTN</name>
<dbReference type="Proteomes" id="UP001470023">
    <property type="component" value="Unassembled WGS sequence"/>
</dbReference>
<dbReference type="PANTHER" id="PTHR47514:SF1">
    <property type="entry name" value="TRANSKETOLASE N-TERMINAL SECTION-RELATED"/>
    <property type="match status" value="1"/>
</dbReference>
<gene>
    <name evidence="5" type="ORF">ABT272_39635</name>
</gene>
<organism evidence="5 6">
    <name type="scientific">Streptomyces sp. 900105245</name>
    <dbReference type="NCBI Taxonomy" id="3154379"/>
    <lineage>
        <taxon>Bacteria</taxon>
        <taxon>Bacillati</taxon>
        <taxon>Actinomycetota</taxon>
        <taxon>Actinomycetes</taxon>
        <taxon>Kitasatosporales</taxon>
        <taxon>Streptomycetaceae</taxon>
        <taxon>Streptomyces</taxon>
    </lineage>
</organism>
<evidence type="ECO:0000313" key="5">
    <source>
        <dbReference type="EMBL" id="MER6433775.1"/>
    </source>
</evidence>
<dbReference type="InterPro" id="IPR005474">
    <property type="entry name" value="Transketolase_N"/>
</dbReference>
<comment type="similarity">
    <text evidence="2">Belongs to the transketolase family.</text>
</comment>